<name>A0AAJ0BL61_9PEZI</name>
<evidence type="ECO:0000313" key="3">
    <source>
        <dbReference type="Proteomes" id="UP001239445"/>
    </source>
</evidence>
<evidence type="ECO:0000313" key="2">
    <source>
        <dbReference type="EMBL" id="KAK1758887.1"/>
    </source>
</evidence>
<organism evidence="2 3">
    <name type="scientific">Echria macrotheca</name>
    <dbReference type="NCBI Taxonomy" id="438768"/>
    <lineage>
        <taxon>Eukaryota</taxon>
        <taxon>Fungi</taxon>
        <taxon>Dikarya</taxon>
        <taxon>Ascomycota</taxon>
        <taxon>Pezizomycotina</taxon>
        <taxon>Sordariomycetes</taxon>
        <taxon>Sordariomycetidae</taxon>
        <taxon>Sordariales</taxon>
        <taxon>Schizotheciaceae</taxon>
        <taxon>Echria</taxon>
    </lineage>
</organism>
<evidence type="ECO:0000256" key="1">
    <source>
        <dbReference type="SAM" id="SignalP"/>
    </source>
</evidence>
<comment type="caution">
    <text evidence="2">The sequence shown here is derived from an EMBL/GenBank/DDBJ whole genome shotgun (WGS) entry which is preliminary data.</text>
</comment>
<dbReference type="Proteomes" id="UP001239445">
    <property type="component" value="Unassembled WGS sequence"/>
</dbReference>
<gene>
    <name evidence="2" type="ORF">QBC47DRAFT_397709</name>
</gene>
<protein>
    <recommendedName>
        <fullName evidence="4">Secreted protein</fullName>
    </recommendedName>
</protein>
<feature type="signal peptide" evidence="1">
    <location>
        <begin position="1"/>
        <end position="24"/>
    </location>
</feature>
<proteinExistence type="predicted"/>
<sequence>MGLALARLICFGLFVPLWIPVAAAYPGHESTDSPPILDGYDSDDVQWEIALADQLLDNSTQRVIARSNATHSDPVHDIEH</sequence>
<accession>A0AAJ0BL61</accession>
<evidence type="ECO:0008006" key="4">
    <source>
        <dbReference type="Google" id="ProtNLM"/>
    </source>
</evidence>
<feature type="chain" id="PRO_5042517178" description="Secreted protein" evidence="1">
    <location>
        <begin position="25"/>
        <end position="80"/>
    </location>
</feature>
<dbReference type="EMBL" id="MU839828">
    <property type="protein sequence ID" value="KAK1758887.1"/>
    <property type="molecule type" value="Genomic_DNA"/>
</dbReference>
<reference evidence="2" key="1">
    <citation type="submission" date="2023-06" db="EMBL/GenBank/DDBJ databases">
        <title>Genome-scale phylogeny and comparative genomics of the fungal order Sordariales.</title>
        <authorList>
            <consortium name="Lawrence Berkeley National Laboratory"/>
            <person name="Hensen N."/>
            <person name="Bonometti L."/>
            <person name="Westerberg I."/>
            <person name="Brannstrom I.O."/>
            <person name="Guillou S."/>
            <person name="Cros-Aarteil S."/>
            <person name="Calhoun S."/>
            <person name="Haridas S."/>
            <person name="Kuo A."/>
            <person name="Mondo S."/>
            <person name="Pangilinan J."/>
            <person name="Riley R."/>
            <person name="Labutti K."/>
            <person name="Andreopoulos B."/>
            <person name="Lipzen A."/>
            <person name="Chen C."/>
            <person name="Yanf M."/>
            <person name="Daum C."/>
            <person name="Ng V."/>
            <person name="Clum A."/>
            <person name="Steindorff A."/>
            <person name="Ohm R."/>
            <person name="Martin F."/>
            <person name="Silar P."/>
            <person name="Natvig D."/>
            <person name="Lalanne C."/>
            <person name="Gautier V."/>
            <person name="Ament-Velasquez S.L."/>
            <person name="Kruys A."/>
            <person name="Hutchinson M.I."/>
            <person name="Powell A.J."/>
            <person name="Barry K."/>
            <person name="Miller A.N."/>
            <person name="Grigoriev I.V."/>
            <person name="Debuchy R."/>
            <person name="Gladieux P."/>
            <person name="Thoren M.H."/>
            <person name="Johannesson H."/>
        </authorList>
    </citation>
    <scope>NUCLEOTIDE SEQUENCE</scope>
    <source>
        <strain evidence="2">PSN4</strain>
    </source>
</reference>
<keyword evidence="1" id="KW-0732">Signal</keyword>
<dbReference type="AlphaFoldDB" id="A0AAJ0BL61"/>
<keyword evidence="3" id="KW-1185">Reference proteome</keyword>